<evidence type="ECO:0000313" key="5">
    <source>
        <dbReference type="EMBL" id="AIF98094.1"/>
    </source>
</evidence>
<dbReference type="SMART" id="SM00421">
    <property type="entry name" value="HTH_LUXR"/>
    <property type="match status" value="1"/>
</dbReference>
<dbReference type="AlphaFoldDB" id="A0A075NTW6"/>
<dbReference type="eggNOG" id="COG2197">
    <property type="taxonomic scope" value="Bacteria"/>
</dbReference>
<dbReference type="Proteomes" id="UP000056090">
    <property type="component" value="Chromosome"/>
</dbReference>
<dbReference type="KEGG" id="aal:EP13_04925"/>
<keyword evidence="6" id="KW-1185">Reference proteome</keyword>
<dbReference type="InterPro" id="IPR016032">
    <property type="entry name" value="Sig_transdc_resp-reg_C-effctor"/>
</dbReference>
<dbReference type="PROSITE" id="PS50043">
    <property type="entry name" value="HTH_LUXR_2"/>
    <property type="match status" value="1"/>
</dbReference>
<name>A0A075NTW6_9ALTE</name>
<dbReference type="Pfam" id="PF00196">
    <property type="entry name" value="GerE"/>
    <property type="match status" value="1"/>
</dbReference>
<evidence type="ECO:0000256" key="1">
    <source>
        <dbReference type="ARBA" id="ARBA00023015"/>
    </source>
</evidence>
<dbReference type="GeneID" id="78254272"/>
<dbReference type="Gene3D" id="3.40.50.2300">
    <property type="match status" value="1"/>
</dbReference>
<feature type="domain" description="HTH luxR-type" evidence="4">
    <location>
        <begin position="128"/>
        <end position="193"/>
    </location>
</feature>
<sequence length="199" mass="22411">MKHFLLGPTEQNISSHYSDWVTCQRIQDVHATQGDMIWISTQINEWKLALNQLREKTSNLVLMTYRYHRPEMQTALLLGARAYCHALSSASLLESVRRVLGEGGLWLPSEMYATTLSGVSKTLSVHSENVPLDTLTARERDTLNGILSGLSNKEIARQLAISERTVKEHVGTLLNKMEAKDRIGLLLKLGEFSHLKDVL</sequence>
<dbReference type="PRINTS" id="PR00038">
    <property type="entry name" value="HTHLUXR"/>
</dbReference>
<evidence type="ECO:0000259" key="4">
    <source>
        <dbReference type="PROSITE" id="PS50043"/>
    </source>
</evidence>
<keyword evidence="1" id="KW-0805">Transcription regulation</keyword>
<keyword evidence="3" id="KW-0804">Transcription</keyword>
<gene>
    <name evidence="5" type="ORF">EP13_04925</name>
</gene>
<evidence type="ECO:0000313" key="6">
    <source>
        <dbReference type="Proteomes" id="UP000056090"/>
    </source>
</evidence>
<accession>A0A075NTW6</accession>
<dbReference type="GO" id="GO:0003677">
    <property type="term" value="F:DNA binding"/>
    <property type="evidence" value="ECO:0007669"/>
    <property type="project" value="UniProtKB-KW"/>
</dbReference>
<dbReference type="GO" id="GO:0006355">
    <property type="term" value="P:regulation of DNA-templated transcription"/>
    <property type="evidence" value="ECO:0007669"/>
    <property type="project" value="InterPro"/>
</dbReference>
<organism evidence="5 6">
    <name type="scientific">Alteromonas australica</name>
    <dbReference type="NCBI Taxonomy" id="589873"/>
    <lineage>
        <taxon>Bacteria</taxon>
        <taxon>Pseudomonadati</taxon>
        <taxon>Pseudomonadota</taxon>
        <taxon>Gammaproteobacteria</taxon>
        <taxon>Alteromonadales</taxon>
        <taxon>Alteromonadaceae</taxon>
        <taxon>Alteromonas/Salinimonas group</taxon>
        <taxon>Alteromonas</taxon>
    </lineage>
</organism>
<protein>
    <submittedName>
        <fullName evidence="5">LuxR family transcriptional regulator</fullName>
    </submittedName>
</protein>
<dbReference type="SUPFAM" id="SSF46894">
    <property type="entry name" value="C-terminal effector domain of the bipartite response regulators"/>
    <property type="match status" value="1"/>
</dbReference>
<proteinExistence type="predicted"/>
<dbReference type="RefSeq" id="WP_044056295.1">
    <property type="nucleotide sequence ID" value="NZ_CBCSKJ010000001.1"/>
</dbReference>
<dbReference type="CDD" id="cd06170">
    <property type="entry name" value="LuxR_C_like"/>
    <property type="match status" value="1"/>
</dbReference>
<keyword evidence="2" id="KW-0238">DNA-binding</keyword>
<dbReference type="PANTHER" id="PTHR44688">
    <property type="entry name" value="DNA-BINDING TRANSCRIPTIONAL ACTIVATOR DEVR_DOSR"/>
    <property type="match status" value="1"/>
</dbReference>
<evidence type="ECO:0000256" key="2">
    <source>
        <dbReference type="ARBA" id="ARBA00023125"/>
    </source>
</evidence>
<dbReference type="PANTHER" id="PTHR44688:SF16">
    <property type="entry name" value="DNA-BINDING TRANSCRIPTIONAL ACTIVATOR DEVR_DOSR"/>
    <property type="match status" value="1"/>
</dbReference>
<evidence type="ECO:0000256" key="3">
    <source>
        <dbReference type="ARBA" id="ARBA00023163"/>
    </source>
</evidence>
<reference evidence="5 6" key="1">
    <citation type="submission" date="2014-06" db="EMBL/GenBank/DDBJ databases">
        <title>Genomes of Alteromonas australica, a world apart.</title>
        <authorList>
            <person name="Gonzaga A."/>
            <person name="Lopez-Perez M."/>
            <person name="Rodriguez-Valera F."/>
        </authorList>
    </citation>
    <scope>NUCLEOTIDE SEQUENCE [LARGE SCALE GENOMIC DNA]</scope>
    <source>
        <strain evidence="5 6">H 17</strain>
    </source>
</reference>
<dbReference type="InterPro" id="IPR000792">
    <property type="entry name" value="Tscrpt_reg_LuxR_C"/>
</dbReference>
<dbReference type="EMBL" id="CP008849">
    <property type="protein sequence ID" value="AIF98094.1"/>
    <property type="molecule type" value="Genomic_DNA"/>
</dbReference>